<name>A0A0L0P748_CANAR</name>
<protein>
    <submittedName>
        <fullName evidence="1">Uncharacterized protein</fullName>
    </submittedName>
</protein>
<dbReference type="Proteomes" id="UP000037122">
    <property type="component" value="Unassembled WGS sequence"/>
</dbReference>
<dbReference type="VEuPathDB" id="FungiDB:QG37_00881"/>
<comment type="caution">
    <text evidence="1">The sequence shown here is derived from an EMBL/GenBank/DDBJ whole genome shotgun (WGS) entry which is preliminary data.</text>
</comment>
<gene>
    <name evidence="1" type="ORF">QG37_00881</name>
</gene>
<dbReference type="EMBL" id="LGST01000006">
    <property type="protein sequence ID" value="KNE02193.1"/>
    <property type="molecule type" value="Genomic_DNA"/>
</dbReference>
<sequence length="85" mass="9648">MAQLRIAETDTEGIEEIEENANFQTSFKMPVSSQVCLSHSGQVLKSLYKALSRKLVQDRQQERRPGIEFHGIIAMANLDPIYRPS</sequence>
<evidence type="ECO:0000313" key="2">
    <source>
        <dbReference type="Proteomes" id="UP000037122"/>
    </source>
</evidence>
<proteinExistence type="predicted"/>
<reference evidence="2" key="1">
    <citation type="journal article" date="2015" name="BMC Genomics">
        <title>Draft genome of a commonly misdiagnosed multidrug resistant pathogen Candida auris.</title>
        <authorList>
            <person name="Chatterjee S."/>
            <person name="Alampalli S.V."/>
            <person name="Nageshan R.K."/>
            <person name="Chettiar S.T."/>
            <person name="Joshi S."/>
            <person name="Tatu U.S."/>
        </authorList>
    </citation>
    <scope>NUCLEOTIDE SEQUENCE [LARGE SCALE GENOMIC DNA]</scope>
    <source>
        <strain evidence="2">6684</strain>
    </source>
</reference>
<accession>A0A0L0P748</accession>
<organism evidence="1 2">
    <name type="scientific">Candidozyma auris</name>
    <name type="common">Yeast</name>
    <name type="synonym">Candida auris</name>
    <dbReference type="NCBI Taxonomy" id="498019"/>
    <lineage>
        <taxon>Eukaryota</taxon>
        <taxon>Fungi</taxon>
        <taxon>Dikarya</taxon>
        <taxon>Ascomycota</taxon>
        <taxon>Saccharomycotina</taxon>
        <taxon>Pichiomycetes</taxon>
        <taxon>Metschnikowiaceae</taxon>
        <taxon>Candidozyma</taxon>
    </lineage>
</organism>
<evidence type="ECO:0000313" key="1">
    <source>
        <dbReference type="EMBL" id="KNE02193.1"/>
    </source>
</evidence>
<dbReference type="AlphaFoldDB" id="A0A0L0P748"/>